<dbReference type="SUPFAM" id="SSF52540">
    <property type="entry name" value="P-loop containing nucleoside triphosphate hydrolases"/>
    <property type="match status" value="1"/>
</dbReference>
<dbReference type="AlphaFoldDB" id="A0A8J3AVL9"/>
<evidence type="ECO:0000313" key="2">
    <source>
        <dbReference type="EMBL" id="GGI54035.1"/>
    </source>
</evidence>
<reference evidence="2" key="2">
    <citation type="submission" date="2020-09" db="EMBL/GenBank/DDBJ databases">
        <authorList>
            <person name="Sun Q."/>
            <person name="Sedlacek I."/>
        </authorList>
    </citation>
    <scope>NUCLEOTIDE SEQUENCE</scope>
    <source>
        <strain evidence="2">CCM 7664</strain>
    </source>
</reference>
<name>A0A8J3AVL9_9BURK</name>
<feature type="domain" description="PD-(D/E)XK endonuclease-like" evidence="1">
    <location>
        <begin position="653"/>
        <end position="903"/>
    </location>
</feature>
<dbReference type="InterPro" id="IPR038726">
    <property type="entry name" value="PDDEXK_AddAB-type"/>
</dbReference>
<dbReference type="InterPro" id="IPR011604">
    <property type="entry name" value="PDDEXK-like_dom_sf"/>
</dbReference>
<evidence type="ECO:0000313" key="3">
    <source>
        <dbReference type="Proteomes" id="UP000627205"/>
    </source>
</evidence>
<sequence length="907" mass="100687">MPFTAVTIPPSAAFWDDAARRILGSGHVHDTSDLSGLRVLVPTFEHLQLLKQALARRIGRAFVPPTITTLSAALGLLPPAGTSAVASSERLMALYAQLRQHGWLKKLFAARRNTDLLPLAETLLTLSDELTQAMLPSMQTQTGDDEEADRRWQQALEQLSPVARHLLSDETQLVWTIWKSQLDIGDANVVRFAQMMQLAEHACQPLFWISPVEPDAIERAFLDAYAQRQTVIAMTLDWNMSCVDPVYARAWPEMLAVAEDDVPADVMSGNGIGIEVDDQALTVPPGFALYAAQHLEDEARAGAQTIIDWLSQGKERIAIVAQDRVVARRIRALLERAQIHVADETGWKLSTTRAAAAIAAWLELVASRAETVNLLDFLKSPFVFAGIAEKADLVMAAEIALHRDNVLSGWDAADAALAAVPDAQRMVAMLAQQAVQFAGRKSLCAWLGVTDAALRALGMRDAMQADAAGAQVMQLLQAIADECENIDHDFSFAEWRAFVDLQLEATAFVQPNRDRRVVMLPLNGARLRHFDAVLLVGADADHLPSRPVETLFFANAVRRELGLATRESRQRQQLRDVTELLMANDCVVMSWQMHRNGEPNPMSPWLERLELTLAQAGAAPLKKHEVTIASRTMTAAPPFMPAPQAAALRPSKLSASAYNSLVACPYQFFATRMLGLSGLDELSEMPAKRDYGDWLHRILAQFHQAVQQRTVPADERASLLDDISERVFRDELRKSAAALGYYARWKKTMPAYLAWVEEREAAGWRFVFGEQRFEKLLQWDDGEILLHGRIDRVDENADGARGVLDYKSTNRAALSERLKQGEDQQLPFYGLLSDVPLEAAAYVPLEATKERIREADADDYARWQQMLEQRIVGSMRGIDEGAPLPASGPESVCRYCDVRGLCRKGAW</sequence>
<organism evidence="2 3">
    <name type="scientific">Oxalicibacterium solurbis</name>
    <dbReference type="NCBI Taxonomy" id="69280"/>
    <lineage>
        <taxon>Bacteria</taxon>
        <taxon>Pseudomonadati</taxon>
        <taxon>Pseudomonadota</taxon>
        <taxon>Betaproteobacteria</taxon>
        <taxon>Burkholderiales</taxon>
        <taxon>Oxalobacteraceae</taxon>
        <taxon>Oxalicibacterium</taxon>
    </lineage>
</organism>
<dbReference type="InterPro" id="IPR027417">
    <property type="entry name" value="P-loop_NTPase"/>
</dbReference>
<reference evidence="2" key="1">
    <citation type="journal article" date="2014" name="Int. J. Syst. Evol. Microbiol.">
        <title>Complete genome sequence of Corynebacterium casei LMG S-19264T (=DSM 44701T), isolated from a smear-ripened cheese.</title>
        <authorList>
            <consortium name="US DOE Joint Genome Institute (JGI-PGF)"/>
            <person name="Walter F."/>
            <person name="Albersmeier A."/>
            <person name="Kalinowski J."/>
            <person name="Ruckert C."/>
        </authorList>
    </citation>
    <scope>NUCLEOTIDE SEQUENCE</scope>
    <source>
        <strain evidence="2">CCM 7664</strain>
    </source>
</reference>
<evidence type="ECO:0000259" key="1">
    <source>
        <dbReference type="Pfam" id="PF12705"/>
    </source>
</evidence>
<dbReference type="Pfam" id="PF12705">
    <property type="entry name" value="PDDEXK_1"/>
    <property type="match status" value="1"/>
</dbReference>
<proteinExistence type="predicted"/>
<dbReference type="Gene3D" id="3.90.320.10">
    <property type="match status" value="1"/>
</dbReference>
<dbReference type="Proteomes" id="UP000627205">
    <property type="component" value="Unassembled WGS sequence"/>
</dbReference>
<comment type="caution">
    <text evidence="2">The sequence shown here is derived from an EMBL/GenBank/DDBJ whole genome shotgun (WGS) entry which is preliminary data.</text>
</comment>
<protein>
    <recommendedName>
        <fullName evidence="1">PD-(D/E)XK endonuclease-like domain-containing protein</fullName>
    </recommendedName>
</protein>
<dbReference type="Gene3D" id="3.40.50.300">
    <property type="entry name" value="P-loop containing nucleotide triphosphate hydrolases"/>
    <property type="match status" value="1"/>
</dbReference>
<keyword evidence="3" id="KW-1185">Reference proteome</keyword>
<dbReference type="EMBL" id="BMDP01000002">
    <property type="protein sequence ID" value="GGI54035.1"/>
    <property type="molecule type" value="Genomic_DNA"/>
</dbReference>
<gene>
    <name evidence="2" type="ORF">GCM10011430_12090</name>
</gene>
<dbReference type="Gene3D" id="1.10.486.10">
    <property type="entry name" value="PCRA, domain 4"/>
    <property type="match status" value="1"/>
</dbReference>
<dbReference type="RefSeq" id="WP_188420138.1">
    <property type="nucleotide sequence ID" value="NZ_BMDP01000002.1"/>
</dbReference>
<accession>A0A8J3AVL9</accession>